<sequence>MNKLEFYVVLTTQVCRRAAYEYDLKSKKELSEQIVREIPIGLGVYSHQFLKDLHDSRDTAGTCLKLDEVCKDTDHIWDGVRMRATSKRVNDSVKRSEMLLEYFNKVIGWAPNNSKNWIDLHHCLNYVYRNFASASPSTNYECLSSLFLDEMRDFILSLIKEDEAQFFLRLLAALREACDRALWNFIEQKDHRITRLVQYYRAIISASKQINHVLWEFTGCMYNHYCNDWIDFNEYLFIRYFWCQTFVQTKIENALRVRWFV</sequence>
<dbReference type="EMBL" id="OU898285">
    <property type="protein sequence ID" value="CAG9828733.1"/>
    <property type="molecule type" value="Genomic_DNA"/>
</dbReference>
<keyword evidence="2" id="KW-1185">Reference proteome</keyword>
<organism evidence="1 2">
    <name type="scientific">Diabrotica balteata</name>
    <name type="common">Banded cucumber beetle</name>
    <dbReference type="NCBI Taxonomy" id="107213"/>
    <lineage>
        <taxon>Eukaryota</taxon>
        <taxon>Metazoa</taxon>
        <taxon>Ecdysozoa</taxon>
        <taxon>Arthropoda</taxon>
        <taxon>Hexapoda</taxon>
        <taxon>Insecta</taxon>
        <taxon>Pterygota</taxon>
        <taxon>Neoptera</taxon>
        <taxon>Endopterygota</taxon>
        <taxon>Coleoptera</taxon>
        <taxon>Polyphaga</taxon>
        <taxon>Cucujiformia</taxon>
        <taxon>Chrysomeloidea</taxon>
        <taxon>Chrysomelidae</taxon>
        <taxon>Galerucinae</taxon>
        <taxon>Diabroticina</taxon>
        <taxon>Diabroticites</taxon>
        <taxon>Diabrotica</taxon>
    </lineage>
</organism>
<name>A0A9N9XAV8_DIABA</name>
<protein>
    <submittedName>
        <fullName evidence="1">Uncharacterized protein</fullName>
    </submittedName>
</protein>
<accession>A0A9N9XAV8</accession>
<dbReference type="AlphaFoldDB" id="A0A9N9XAV8"/>
<dbReference type="OrthoDB" id="10044608at2759"/>
<evidence type="ECO:0000313" key="1">
    <source>
        <dbReference type="EMBL" id="CAG9828733.1"/>
    </source>
</evidence>
<dbReference type="Proteomes" id="UP001153709">
    <property type="component" value="Chromosome 10"/>
</dbReference>
<proteinExistence type="predicted"/>
<reference evidence="1" key="1">
    <citation type="submission" date="2022-01" db="EMBL/GenBank/DDBJ databases">
        <authorList>
            <person name="King R."/>
        </authorList>
    </citation>
    <scope>NUCLEOTIDE SEQUENCE</scope>
</reference>
<gene>
    <name evidence="1" type="ORF">DIABBA_LOCUS2633</name>
</gene>
<evidence type="ECO:0000313" key="2">
    <source>
        <dbReference type="Proteomes" id="UP001153709"/>
    </source>
</evidence>